<dbReference type="Proteomes" id="UP000308549">
    <property type="component" value="Unassembled WGS sequence"/>
</dbReference>
<reference evidence="1 2" key="1">
    <citation type="submission" date="2017-03" db="EMBL/GenBank/DDBJ databases">
        <title>Genomes of endolithic fungi from Antarctica.</title>
        <authorList>
            <person name="Coleine C."/>
            <person name="Masonjones S."/>
            <person name="Stajich J.E."/>
        </authorList>
    </citation>
    <scope>NUCLEOTIDE SEQUENCE [LARGE SCALE GENOMIC DNA]</scope>
    <source>
        <strain evidence="1 2">CCFEE 6315</strain>
    </source>
</reference>
<keyword evidence="2" id="KW-1185">Reference proteome</keyword>
<protein>
    <submittedName>
        <fullName evidence="1">Uncharacterized protein</fullName>
    </submittedName>
</protein>
<dbReference type="CDD" id="cd07822">
    <property type="entry name" value="SRPBCC_4"/>
    <property type="match status" value="1"/>
</dbReference>
<evidence type="ECO:0000313" key="1">
    <source>
        <dbReference type="EMBL" id="TKA23145.1"/>
    </source>
</evidence>
<comment type="caution">
    <text evidence="1">The sequence shown here is derived from an EMBL/GenBank/DDBJ whole genome shotgun (WGS) entry which is preliminary data.</text>
</comment>
<dbReference type="AlphaFoldDB" id="A0A4U0TN36"/>
<evidence type="ECO:0000313" key="2">
    <source>
        <dbReference type="Proteomes" id="UP000308549"/>
    </source>
</evidence>
<name>A0A4U0TN36_9PEZI</name>
<organism evidence="1 2">
    <name type="scientific">Salinomyces thailandicus</name>
    <dbReference type="NCBI Taxonomy" id="706561"/>
    <lineage>
        <taxon>Eukaryota</taxon>
        <taxon>Fungi</taxon>
        <taxon>Dikarya</taxon>
        <taxon>Ascomycota</taxon>
        <taxon>Pezizomycotina</taxon>
        <taxon>Dothideomycetes</taxon>
        <taxon>Dothideomycetidae</taxon>
        <taxon>Mycosphaerellales</taxon>
        <taxon>Teratosphaeriaceae</taxon>
        <taxon>Salinomyces</taxon>
    </lineage>
</organism>
<accession>A0A4U0TN36</accession>
<sequence>MVLITSSTEIARSPEQAKELMNFKRIPEWTQGFIKSITPQTPTSTQPKEGDVLTVVLEGATFSPIVLENSPNTFIWRGSLWGLFVGDHAFRFKPSALTPGGTTFVHEEEFSGPLAFLMSGMLAFGKGPEKGFEGFNLDFKREVEGRG</sequence>
<gene>
    <name evidence="1" type="ORF">B0A50_07175</name>
</gene>
<dbReference type="SUPFAM" id="SSF55961">
    <property type="entry name" value="Bet v1-like"/>
    <property type="match status" value="1"/>
</dbReference>
<proteinExistence type="predicted"/>
<dbReference type="PANTHER" id="PTHR36166:SF1">
    <property type="entry name" value="SRPBCC DOMAIN-CONTAINING PROTEIN"/>
    <property type="match status" value="1"/>
</dbReference>
<dbReference type="InterPro" id="IPR023393">
    <property type="entry name" value="START-like_dom_sf"/>
</dbReference>
<dbReference type="PANTHER" id="PTHR36166">
    <property type="entry name" value="CHROMOSOME 9, WHOLE GENOME SHOTGUN SEQUENCE"/>
    <property type="match status" value="1"/>
</dbReference>
<dbReference type="EMBL" id="NAJL01000060">
    <property type="protein sequence ID" value="TKA23145.1"/>
    <property type="molecule type" value="Genomic_DNA"/>
</dbReference>
<dbReference type="OrthoDB" id="509124at2759"/>
<dbReference type="Gene3D" id="3.30.530.20">
    <property type="match status" value="1"/>
</dbReference>